<dbReference type="EMBL" id="CP157743">
    <property type="protein sequence ID" value="XBS22167.1"/>
    <property type="molecule type" value="Genomic_DNA"/>
</dbReference>
<sequence>MNNNVLLKCSTAFAIILLSGAVEAATCSVDNFTFGVNAPSGTSLVESSADACNGPTSGNDSGNNAITLKTDWTGFTGTWIEAAKYDYATQSSDNKTVATEFGDLSFSLTATDTNGATDSFQFDWTYDFTDPEDVPVSLDFNFVTKASHGLVEYYFDDIVLLADAFYEGFGSGRFIIDFRCTGNDTCTNPDNPASISHLSTWVGDIQQPDNPPDNPNDTVPEPASLWLMGIGLLGFYTAARKKS</sequence>
<evidence type="ECO:0000313" key="3">
    <source>
        <dbReference type="EMBL" id="XBS22167.1"/>
    </source>
</evidence>
<proteinExistence type="predicted"/>
<gene>
    <name evidence="3" type="ORF">Q9L42_008590</name>
</gene>
<feature type="signal peptide" evidence="1">
    <location>
        <begin position="1"/>
        <end position="24"/>
    </location>
</feature>
<name>A0AAU7NYV1_9GAMM</name>
<organism evidence="3 4">
    <name type="scientific">Methylomarinum roseum</name>
    <dbReference type="NCBI Taxonomy" id="3067653"/>
    <lineage>
        <taxon>Bacteria</taxon>
        <taxon>Pseudomonadati</taxon>
        <taxon>Pseudomonadota</taxon>
        <taxon>Gammaproteobacteria</taxon>
        <taxon>Methylococcales</taxon>
        <taxon>Methylococcaceae</taxon>
        <taxon>Methylomarinum</taxon>
    </lineage>
</organism>
<feature type="chain" id="PRO_5043515373" evidence="1">
    <location>
        <begin position="25"/>
        <end position="243"/>
    </location>
</feature>
<dbReference type="InterPro" id="IPR013424">
    <property type="entry name" value="Ice-binding_C"/>
</dbReference>
<evidence type="ECO:0000313" key="4">
    <source>
        <dbReference type="Proteomes" id="UP001225378"/>
    </source>
</evidence>
<dbReference type="KEGG" id="mech:Q9L42_008590"/>
<evidence type="ECO:0000256" key="1">
    <source>
        <dbReference type="SAM" id="SignalP"/>
    </source>
</evidence>
<keyword evidence="1" id="KW-0732">Signal</keyword>
<dbReference type="Pfam" id="PF07589">
    <property type="entry name" value="PEP-CTERM"/>
    <property type="match status" value="1"/>
</dbReference>
<dbReference type="Proteomes" id="UP001225378">
    <property type="component" value="Chromosome"/>
</dbReference>
<feature type="domain" description="Ice-binding protein C-terminal" evidence="2">
    <location>
        <begin position="218"/>
        <end position="241"/>
    </location>
</feature>
<reference evidence="3 4" key="1">
    <citation type="journal article" date="2024" name="Microbiology">
        <title>Methylomarinum rosea sp. nov., a novel halophilic methanotrophic bacterium from the hypersaline Lake Elton.</title>
        <authorList>
            <person name="Suleimanov R.Z."/>
            <person name="Oshkin I.Y."/>
            <person name="Danilova O.V."/>
            <person name="Suzina N.E."/>
            <person name="Dedysh S.N."/>
        </authorList>
    </citation>
    <scope>NUCLEOTIDE SEQUENCE [LARGE SCALE GENOMIC DNA]</scope>
    <source>
        <strain evidence="3 4">Ch1-1</strain>
    </source>
</reference>
<accession>A0AAU7NYV1</accession>
<protein>
    <submittedName>
        <fullName evidence="3">PEP-CTERM sorting domain-containing protein</fullName>
    </submittedName>
</protein>
<dbReference type="AlphaFoldDB" id="A0AAU7NYV1"/>
<keyword evidence="4" id="KW-1185">Reference proteome</keyword>
<dbReference type="NCBIfam" id="TIGR02595">
    <property type="entry name" value="PEP_CTERM"/>
    <property type="match status" value="1"/>
</dbReference>
<dbReference type="RefSeq" id="WP_305908853.1">
    <property type="nucleotide sequence ID" value="NZ_CP157743.1"/>
</dbReference>
<evidence type="ECO:0000259" key="2">
    <source>
        <dbReference type="Pfam" id="PF07589"/>
    </source>
</evidence>